<organism evidence="1 2">
    <name type="scientific">Mycena rosella</name>
    <name type="common">Pink bonnet</name>
    <name type="synonym">Agaricus rosellus</name>
    <dbReference type="NCBI Taxonomy" id="1033263"/>
    <lineage>
        <taxon>Eukaryota</taxon>
        <taxon>Fungi</taxon>
        <taxon>Dikarya</taxon>
        <taxon>Basidiomycota</taxon>
        <taxon>Agaricomycotina</taxon>
        <taxon>Agaricomycetes</taxon>
        <taxon>Agaricomycetidae</taxon>
        <taxon>Agaricales</taxon>
        <taxon>Marasmiineae</taxon>
        <taxon>Mycenaceae</taxon>
        <taxon>Mycena</taxon>
    </lineage>
</organism>
<gene>
    <name evidence="1" type="ORF">B0H17DRAFT_932109</name>
</gene>
<dbReference type="AlphaFoldDB" id="A0AAD7DKQ4"/>
<name>A0AAD7DKQ4_MYCRO</name>
<protein>
    <recommendedName>
        <fullName evidence="3">Tc1-like transposase DDE domain-containing protein</fullName>
    </recommendedName>
</protein>
<accession>A0AAD7DKQ4</accession>
<feature type="non-terminal residue" evidence="1">
    <location>
        <position position="98"/>
    </location>
</feature>
<dbReference type="PANTHER" id="PTHR46564">
    <property type="entry name" value="TRANSPOSASE"/>
    <property type="match status" value="1"/>
</dbReference>
<evidence type="ECO:0000313" key="1">
    <source>
        <dbReference type="EMBL" id="KAJ7694065.1"/>
    </source>
</evidence>
<dbReference type="Proteomes" id="UP001221757">
    <property type="component" value="Unassembled WGS sequence"/>
</dbReference>
<dbReference type="EMBL" id="JARKIE010000043">
    <property type="protein sequence ID" value="KAJ7694065.1"/>
    <property type="molecule type" value="Genomic_DNA"/>
</dbReference>
<dbReference type="Gene3D" id="3.30.420.10">
    <property type="entry name" value="Ribonuclease H-like superfamily/Ribonuclease H"/>
    <property type="match status" value="1"/>
</dbReference>
<evidence type="ECO:0000313" key="2">
    <source>
        <dbReference type="Proteomes" id="UP001221757"/>
    </source>
</evidence>
<reference evidence="1" key="1">
    <citation type="submission" date="2023-03" db="EMBL/GenBank/DDBJ databases">
        <title>Massive genome expansion in bonnet fungi (Mycena s.s.) driven by repeated elements and novel gene families across ecological guilds.</title>
        <authorList>
            <consortium name="Lawrence Berkeley National Laboratory"/>
            <person name="Harder C.B."/>
            <person name="Miyauchi S."/>
            <person name="Viragh M."/>
            <person name="Kuo A."/>
            <person name="Thoen E."/>
            <person name="Andreopoulos B."/>
            <person name="Lu D."/>
            <person name="Skrede I."/>
            <person name="Drula E."/>
            <person name="Henrissat B."/>
            <person name="Morin E."/>
            <person name="Kohler A."/>
            <person name="Barry K."/>
            <person name="LaButti K."/>
            <person name="Morin E."/>
            <person name="Salamov A."/>
            <person name="Lipzen A."/>
            <person name="Mereny Z."/>
            <person name="Hegedus B."/>
            <person name="Baldrian P."/>
            <person name="Stursova M."/>
            <person name="Weitz H."/>
            <person name="Taylor A."/>
            <person name="Grigoriev I.V."/>
            <person name="Nagy L.G."/>
            <person name="Martin F."/>
            <person name="Kauserud H."/>
        </authorList>
    </citation>
    <scope>NUCLEOTIDE SEQUENCE</scope>
    <source>
        <strain evidence="1">CBHHK067</strain>
    </source>
</reference>
<dbReference type="PANTHER" id="PTHR46564:SF1">
    <property type="entry name" value="TRANSPOSASE"/>
    <property type="match status" value="1"/>
</dbReference>
<sequence length="98" mass="11141">GRAPKGKRAVKWQKFVRARRATDTALLTLDSIVASKVVEGSMKRKEYLEFLEFQVLPLCSLFPGPLSILVMDNARIHHGEEVLELCDRFGMWCFSPFG</sequence>
<dbReference type="InterPro" id="IPR036397">
    <property type="entry name" value="RNaseH_sf"/>
</dbReference>
<comment type="caution">
    <text evidence="1">The sequence shown here is derived from an EMBL/GenBank/DDBJ whole genome shotgun (WGS) entry which is preliminary data.</text>
</comment>
<keyword evidence="2" id="KW-1185">Reference proteome</keyword>
<proteinExistence type="predicted"/>
<evidence type="ECO:0008006" key="3">
    <source>
        <dbReference type="Google" id="ProtNLM"/>
    </source>
</evidence>
<dbReference type="GO" id="GO:0003676">
    <property type="term" value="F:nucleic acid binding"/>
    <property type="evidence" value="ECO:0007669"/>
    <property type="project" value="InterPro"/>
</dbReference>